<evidence type="ECO:0000256" key="3">
    <source>
        <dbReference type="ARBA" id="ARBA00022603"/>
    </source>
</evidence>
<proteinExistence type="inferred from homology"/>
<dbReference type="InterPro" id="IPR050078">
    <property type="entry name" value="Ribosomal_L11_MeTrfase_PrmA"/>
</dbReference>
<dbReference type="InterPro" id="IPR004498">
    <property type="entry name" value="Ribosomal_PrmA_MeTrfase"/>
</dbReference>
<dbReference type="Proteomes" id="UP001144256">
    <property type="component" value="Unassembled WGS sequence"/>
</dbReference>
<dbReference type="EC" id="2.1.1.-" evidence="6"/>
<evidence type="ECO:0000256" key="4">
    <source>
        <dbReference type="ARBA" id="ARBA00022679"/>
    </source>
</evidence>
<protein>
    <recommendedName>
        <fullName evidence="6">Ribosomal protein L11 methyltransferase</fullName>
        <shortName evidence="6">L11 Mtase</shortName>
        <ecNumber evidence="6">2.1.1.-</ecNumber>
    </recommendedName>
</protein>
<keyword evidence="3 6" id="KW-0489">Methyltransferase</keyword>
<dbReference type="NCBIfam" id="TIGR00406">
    <property type="entry name" value="prmA"/>
    <property type="match status" value="1"/>
</dbReference>
<reference evidence="7" key="1">
    <citation type="submission" date="2022-06" db="EMBL/GenBank/DDBJ databases">
        <title>Vallitalea longa sp. nov., an anaerobic bacterium isolated from marine sediment.</title>
        <authorList>
            <person name="Hirano S."/>
            <person name="Terahara T."/>
            <person name="Mori K."/>
            <person name="Hamada M."/>
            <person name="Matsumoto R."/>
            <person name="Kobayashi T."/>
        </authorList>
    </citation>
    <scope>NUCLEOTIDE SEQUENCE</scope>
    <source>
        <strain evidence="7">SH18-1</strain>
    </source>
</reference>
<dbReference type="GO" id="GO:0005737">
    <property type="term" value="C:cytoplasm"/>
    <property type="evidence" value="ECO:0007669"/>
    <property type="project" value="UniProtKB-SubCell"/>
</dbReference>
<name>A0A9W5YFU5_9FIRM</name>
<evidence type="ECO:0000256" key="6">
    <source>
        <dbReference type="HAMAP-Rule" id="MF_00735"/>
    </source>
</evidence>
<dbReference type="CDD" id="cd02440">
    <property type="entry name" value="AdoMet_MTases"/>
    <property type="match status" value="1"/>
</dbReference>
<evidence type="ECO:0000256" key="2">
    <source>
        <dbReference type="ARBA" id="ARBA00022490"/>
    </source>
</evidence>
<keyword evidence="2 6" id="KW-0963">Cytoplasm</keyword>
<evidence type="ECO:0000313" key="8">
    <source>
        <dbReference type="Proteomes" id="UP001144256"/>
    </source>
</evidence>
<dbReference type="PANTHER" id="PTHR43648:SF1">
    <property type="entry name" value="ELECTRON TRANSFER FLAVOPROTEIN BETA SUBUNIT LYSINE METHYLTRANSFERASE"/>
    <property type="match status" value="1"/>
</dbReference>
<dbReference type="Gene3D" id="3.40.50.150">
    <property type="entry name" value="Vaccinia Virus protein VP39"/>
    <property type="match status" value="1"/>
</dbReference>
<feature type="binding site" evidence="6">
    <location>
        <position position="245"/>
    </location>
    <ligand>
        <name>S-adenosyl-L-methionine</name>
        <dbReference type="ChEBI" id="CHEBI:59789"/>
    </ligand>
</feature>
<evidence type="ECO:0000313" key="7">
    <source>
        <dbReference type="EMBL" id="GKX31149.1"/>
    </source>
</evidence>
<dbReference type="GO" id="GO:0008276">
    <property type="term" value="F:protein methyltransferase activity"/>
    <property type="evidence" value="ECO:0007669"/>
    <property type="project" value="UniProtKB-UniRule"/>
</dbReference>
<dbReference type="InterPro" id="IPR029063">
    <property type="entry name" value="SAM-dependent_MTases_sf"/>
</dbReference>
<dbReference type="HAMAP" id="MF_00735">
    <property type="entry name" value="Methyltr_PrmA"/>
    <property type="match status" value="1"/>
</dbReference>
<comment type="catalytic activity">
    <reaction evidence="6">
        <text>L-lysyl-[protein] + 3 S-adenosyl-L-methionine = N(6),N(6),N(6)-trimethyl-L-lysyl-[protein] + 3 S-adenosyl-L-homocysteine + 3 H(+)</text>
        <dbReference type="Rhea" id="RHEA:54192"/>
        <dbReference type="Rhea" id="RHEA-COMP:9752"/>
        <dbReference type="Rhea" id="RHEA-COMP:13826"/>
        <dbReference type="ChEBI" id="CHEBI:15378"/>
        <dbReference type="ChEBI" id="CHEBI:29969"/>
        <dbReference type="ChEBI" id="CHEBI:57856"/>
        <dbReference type="ChEBI" id="CHEBI:59789"/>
        <dbReference type="ChEBI" id="CHEBI:61961"/>
    </reaction>
</comment>
<dbReference type="GO" id="GO:0032259">
    <property type="term" value="P:methylation"/>
    <property type="evidence" value="ECO:0007669"/>
    <property type="project" value="UniProtKB-KW"/>
</dbReference>
<keyword evidence="8" id="KW-1185">Reference proteome</keyword>
<dbReference type="Pfam" id="PF06325">
    <property type="entry name" value="PrmA"/>
    <property type="match status" value="1"/>
</dbReference>
<evidence type="ECO:0000256" key="5">
    <source>
        <dbReference type="ARBA" id="ARBA00022691"/>
    </source>
</evidence>
<keyword evidence="7" id="KW-0687">Ribonucleoprotein</keyword>
<feature type="binding site" evidence="6">
    <location>
        <position position="180"/>
    </location>
    <ligand>
        <name>S-adenosyl-L-methionine</name>
        <dbReference type="ChEBI" id="CHEBI:59789"/>
    </ligand>
</feature>
<gene>
    <name evidence="6 7" type="primary">prmA</name>
    <name evidence="7" type="ORF">SH1V18_36290</name>
</gene>
<comment type="similarity">
    <text evidence="1 6">Belongs to the methyltransferase superfamily. PrmA family.</text>
</comment>
<dbReference type="PIRSF" id="PIRSF000401">
    <property type="entry name" value="RPL11_MTase"/>
    <property type="match status" value="1"/>
</dbReference>
<dbReference type="AlphaFoldDB" id="A0A9W5YFU5"/>
<dbReference type="GO" id="GO:0005840">
    <property type="term" value="C:ribosome"/>
    <property type="evidence" value="ECO:0007669"/>
    <property type="project" value="UniProtKB-KW"/>
</dbReference>
<dbReference type="RefSeq" id="WP_281817905.1">
    <property type="nucleotide sequence ID" value="NZ_BRLB01000014.1"/>
</dbReference>
<dbReference type="EMBL" id="BRLB01000014">
    <property type="protein sequence ID" value="GKX31149.1"/>
    <property type="molecule type" value="Genomic_DNA"/>
</dbReference>
<feature type="binding site" evidence="6">
    <location>
        <position position="159"/>
    </location>
    <ligand>
        <name>S-adenosyl-L-methionine</name>
        <dbReference type="ChEBI" id="CHEBI:59789"/>
    </ligand>
</feature>
<accession>A0A9W5YFU5</accession>
<feature type="binding site" evidence="6">
    <location>
        <position position="202"/>
    </location>
    <ligand>
        <name>S-adenosyl-L-methionine</name>
        <dbReference type="ChEBI" id="CHEBI:59789"/>
    </ligand>
</feature>
<dbReference type="PANTHER" id="PTHR43648">
    <property type="entry name" value="ELECTRON TRANSFER FLAVOPROTEIN BETA SUBUNIT LYSINE METHYLTRANSFERASE"/>
    <property type="match status" value="1"/>
</dbReference>
<keyword evidence="4 6" id="KW-0808">Transferase</keyword>
<comment type="subcellular location">
    <subcellularLocation>
        <location evidence="6">Cytoplasm</location>
    </subcellularLocation>
</comment>
<dbReference type="SUPFAM" id="SSF53335">
    <property type="entry name" value="S-adenosyl-L-methionine-dependent methyltransferases"/>
    <property type="match status" value="1"/>
</dbReference>
<sequence>MKWTMCKVYINNEAIEAVSYMLTQQGIQGVEVVDNTLSSEDRKEIIIDYIEEGVIDNNNDTYVKFYLSDEENIEEKLEIIKNKLIDINKYIDVGTGKIESSTINDEDWANNWKKYYKPFKIDNIIIKPTWEKYTKSTHEDVIIEIDPGMAFGSGTHETTSMCISMLNKYLDNDYSVIDVGCGSGILGITAAKLGSREVTCIDLDKNAVKATKENVITNKVEDKVHVLNGDLLKLVNVKANIVVANIMADIIMMLAKGVSEYLLPKGIFISSGIILDRVDDVKGTLTDNGFEILEIIRKGEWAAIVARPI</sequence>
<keyword evidence="5 6" id="KW-0949">S-adenosyl-L-methionine</keyword>
<comment type="function">
    <text evidence="6">Methylates ribosomal protein L11.</text>
</comment>
<evidence type="ECO:0000256" key="1">
    <source>
        <dbReference type="ARBA" id="ARBA00009741"/>
    </source>
</evidence>
<keyword evidence="7" id="KW-0689">Ribosomal protein</keyword>
<organism evidence="7 8">
    <name type="scientific">Vallitalea longa</name>
    <dbReference type="NCBI Taxonomy" id="2936439"/>
    <lineage>
        <taxon>Bacteria</taxon>
        <taxon>Bacillati</taxon>
        <taxon>Bacillota</taxon>
        <taxon>Clostridia</taxon>
        <taxon>Lachnospirales</taxon>
        <taxon>Vallitaleaceae</taxon>
        <taxon>Vallitalea</taxon>
    </lineage>
</organism>
<comment type="caution">
    <text evidence="7">The sequence shown here is derived from an EMBL/GenBank/DDBJ whole genome shotgun (WGS) entry which is preliminary data.</text>
</comment>